<proteinExistence type="inferred from homology"/>
<keyword evidence="10 13" id="KW-0496">Mitochondrion</keyword>
<feature type="transmembrane region" description="Helical" evidence="14">
    <location>
        <begin position="289"/>
        <end position="313"/>
    </location>
</feature>
<evidence type="ECO:0000256" key="11">
    <source>
        <dbReference type="ARBA" id="ARBA00023136"/>
    </source>
</evidence>
<dbReference type="HAMAP" id="MF_01350">
    <property type="entry name" value="NDH1_NuoH"/>
    <property type="match status" value="1"/>
</dbReference>
<sequence>MYLVDFLVLILNFLILILFGLVGIGFLVLKKRKDLGYIQIRKGPNKGGFLGIVQSFSDALKLLSKEMVFPLMSNICFYYFSPIFNLTLSLIMWIVFPFFTGFLVFSFGILYIFCCSSLIVYSVIISGWSSNSSYSLIGCLRGVAQLISYEVSFFLILMAFLIIMSSLSIMDFFLFQSFSWFCFIGFPLMLIWYRSMLAETNRTPFDLSECESELVSGFNVEYSGLGFTFIFMAEYSSIIFMSFLFSMIFLGGDLYSFLFFFFVVFIAFSFILIRGVLPRFRYDKLMGLCWKVFLPVSLNYLVFFFGLKVYFFIFYI</sequence>
<feature type="transmembrane region" description="Helical" evidence="14">
    <location>
        <begin position="173"/>
        <end position="193"/>
    </location>
</feature>
<dbReference type="GO" id="GO:0005743">
    <property type="term" value="C:mitochondrial inner membrane"/>
    <property type="evidence" value="ECO:0007669"/>
    <property type="project" value="UniProtKB-SubCell"/>
</dbReference>
<reference evidence="15" key="1">
    <citation type="submission" date="2014-10" db="EMBL/GenBank/DDBJ databases">
        <title>Organization and comparative analysis of the mitochondrial genome of bioluminescent Elateroidea (Coleoptera:Polyphaga).</title>
        <authorList>
            <person name="Amaral D.T."/>
            <person name="Mitani Y."/>
            <person name="Ohmiya Y."/>
            <person name="Viviani V.R."/>
        </authorList>
    </citation>
    <scope>NUCLEOTIDE SEQUENCE</scope>
</reference>
<dbReference type="InterPro" id="IPR001694">
    <property type="entry name" value="NADH_UbQ_OxRdtase_su1/FPO"/>
</dbReference>
<evidence type="ECO:0000256" key="6">
    <source>
        <dbReference type="ARBA" id="ARBA00022692"/>
    </source>
</evidence>
<dbReference type="PANTHER" id="PTHR11432">
    <property type="entry name" value="NADH DEHYDROGENASE SUBUNIT 1"/>
    <property type="match status" value="1"/>
</dbReference>
<evidence type="ECO:0000256" key="10">
    <source>
        <dbReference type="ARBA" id="ARBA00023128"/>
    </source>
</evidence>
<feature type="transmembrane region" description="Helical" evidence="14">
    <location>
        <begin position="75"/>
        <end position="96"/>
    </location>
</feature>
<dbReference type="GO" id="GO:0008137">
    <property type="term" value="F:NADH dehydrogenase (ubiquinone) activity"/>
    <property type="evidence" value="ECO:0007669"/>
    <property type="project" value="UniProtKB-EC"/>
</dbReference>
<feature type="transmembrane region" description="Helical" evidence="14">
    <location>
        <begin position="225"/>
        <end position="249"/>
    </location>
</feature>
<evidence type="ECO:0000256" key="13">
    <source>
        <dbReference type="RuleBase" id="RU000473"/>
    </source>
</evidence>
<comment type="similarity">
    <text evidence="3 12">Belongs to the complex I subunit 1 family.</text>
</comment>
<evidence type="ECO:0000256" key="7">
    <source>
        <dbReference type="ARBA" id="ARBA00022792"/>
    </source>
</evidence>
<evidence type="ECO:0000256" key="12">
    <source>
        <dbReference type="RuleBase" id="RU000471"/>
    </source>
</evidence>
<feature type="transmembrane region" description="Helical" evidence="14">
    <location>
        <begin position="255"/>
        <end position="277"/>
    </location>
</feature>
<feature type="transmembrane region" description="Helical" evidence="14">
    <location>
        <begin position="146"/>
        <end position="167"/>
    </location>
</feature>
<dbReference type="GO" id="GO:0009060">
    <property type="term" value="P:aerobic respiration"/>
    <property type="evidence" value="ECO:0007669"/>
    <property type="project" value="TreeGrafter"/>
</dbReference>
<evidence type="ECO:0000256" key="14">
    <source>
        <dbReference type="SAM" id="Phobius"/>
    </source>
</evidence>
<evidence type="ECO:0000256" key="9">
    <source>
        <dbReference type="ARBA" id="ARBA00023075"/>
    </source>
</evidence>
<dbReference type="InterPro" id="IPR018086">
    <property type="entry name" value="NADH_UbQ_OxRdtase_su1_CS"/>
</dbReference>
<geneLocation type="mitochondrion" evidence="15"/>
<gene>
    <name evidence="15" type="primary">NADH1</name>
</gene>
<dbReference type="PROSITE" id="PS00668">
    <property type="entry name" value="COMPLEX1_ND1_2"/>
    <property type="match status" value="1"/>
</dbReference>
<dbReference type="GO" id="GO:0003954">
    <property type="term" value="F:NADH dehydrogenase activity"/>
    <property type="evidence" value="ECO:0007669"/>
    <property type="project" value="TreeGrafter"/>
</dbReference>
<evidence type="ECO:0000256" key="8">
    <source>
        <dbReference type="ARBA" id="ARBA00022989"/>
    </source>
</evidence>
<evidence type="ECO:0000256" key="4">
    <source>
        <dbReference type="ARBA" id="ARBA00021009"/>
    </source>
</evidence>
<evidence type="ECO:0000256" key="2">
    <source>
        <dbReference type="ARBA" id="ARBA00004448"/>
    </source>
</evidence>
<keyword evidence="5" id="KW-0813">Transport</keyword>
<keyword evidence="11 14" id="KW-0472">Membrane</keyword>
<dbReference type="EC" id="7.1.1.2" evidence="13"/>
<evidence type="ECO:0000256" key="1">
    <source>
        <dbReference type="ARBA" id="ARBA00003257"/>
    </source>
</evidence>
<name>A0A0R6CDU8_PHRHR</name>
<comment type="function">
    <text evidence="1">Core subunit of the mitochondrial membrane respiratory chain NADH dehydrogenase (Complex I) that is believed to belong to the minimal assembly required for catalysis. Complex I functions in the transfer of electrons from NADH to the respiratory chain. The immediate electron acceptor for the enzyme is believed to be ubiquinone.</text>
</comment>
<comment type="catalytic activity">
    <reaction evidence="13">
        <text>a ubiquinone + NADH + 5 H(+)(in) = a ubiquinol + NAD(+) + 4 H(+)(out)</text>
        <dbReference type="Rhea" id="RHEA:29091"/>
        <dbReference type="Rhea" id="RHEA-COMP:9565"/>
        <dbReference type="Rhea" id="RHEA-COMP:9566"/>
        <dbReference type="ChEBI" id="CHEBI:15378"/>
        <dbReference type="ChEBI" id="CHEBI:16389"/>
        <dbReference type="ChEBI" id="CHEBI:17976"/>
        <dbReference type="ChEBI" id="CHEBI:57540"/>
        <dbReference type="ChEBI" id="CHEBI:57945"/>
        <dbReference type="EC" id="7.1.1.2"/>
    </reaction>
</comment>
<feature type="transmembrane region" description="Helical" evidence="14">
    <location>
        <begin position="102"/>
        <end position="125"/>
    </location>
</feature>
<evidence type="ECO:0000256" key="5">
    <source>
        <dbReference type="ARBA" id="ARBA00022448"/>
    </source>
</evidence>
<dbReference type="PROSITE" id="PS00667">
    <property type="entry name" value="COMPLEX1_ND1_1"/>
    <property type="match status" value="1"/>
</dbReference>
<evidence type="ECO:0000313" key="15">
    <source>
        <dbReference type="EMBL" id="AJT35536.1"/>
    </source>
</evidence>
<accession>A0A0R6CDU8</accession>
<keyword evidence="6 12" id="KW-0812">Transmembrane</keyword>
<keyword evidence="7" id="KW-0999">Mitochondrion inner membrane</keyword>
<organism evidence="15">
    <name type="scientific">Phrixothrix hirtus</name>
    <name type="common">Brazilian railroad worm</name>
    <dbReference type="NCBI Taxonomy" id="94779"/>
    <lineage>
        <taxon>Eukaryota</taxon>
        <taxon>Metazoa</taxon>
        <taxon>Ecdysozoa</taxon>
        <taxon>Arthropoda</taxon>
        <taxon>Hexapoda</taxon>
        <taxon>Insecta</taxon>
        <taxon>Pterygota</taxon>
        <taxon>Neoptera</taxon>
        <taxon>Endopterygota</taxon>
        <taxon>Coleoptera</taxon>
        <taxon>Polyphaga</taxon>
        <taxon>Elateriformia</taxon>
        <taxon>Elateroidea</taxon>
        <taxon>Phengodidae</taxon>
        <taxon>Mastinocerinae</taxon>
        <taxon>Phrixothrix</taxon>
    </lineage>
</organism>
<keyword evidence="8 14" id="KW-1133">Transmembrane helix</keyword>
<keyword evidence="9 13" id="KW-0830">Ubiquinone</keyword>
<dbReference type="AlphaFoldDB" id="A0A0R6CDU8"/>
<comment type="subcellular location">
    <subcellularLocation>
        <location evidence="2 12">Mitochondrion inner membrane</location>
        <topology evidence="2 12">Multi-pass membrane protein</topology>
    </subcellularLocation>
</comment>
<dbReference type="PANTHER" id="PTHR11432:SF3">
    <property type="entry name" value="NADH-UBIQUINONE OXIDOREDUCTASE CHAIN 1"/>
    <property type="match status" value="1"/>
</dbReference>
<dbReference type="Pfam" id="PF00146">
    <property type="entry name" value="NADHdh"/>
    <property type="match status" value="1"/>
</dbReference>
<feature type="transmembrane region" description="Helical" evidence="14">
    <location>
        <begin position="6"/>
        <end position="29"/>
    </location>
</feature>
<dbReference type="EMBL" id="KM923891">
    <property type="protein sequence ID" value="AJT35536.1"/>
    <property type="molecule type" value="Genomic_DNA"/>
</dbReference>
<protein>
    <recommendedName>
        <fullName evidence="4 13">NADH-ubiquinone oxidoreductase chain 1</fullName>
        <ecNumber evidence="13">7.1.1.2</ecNumber>
    </recommendedName>
</protein>
<evidence type="ECO:0000256" key="3">
    <source>
        <dbReference type="ARBA" id="ARBA00010535"/>
    </source>
</evidence>
<keyword evidence="12" id="KW-0520">NAD</keyword>